<proteinExistence type="predicted"/>
<keyword evidence="1 3" id="KW-0560">Oxidoreductase</keyword>
<evidence type="ECO:0000256" key="1">
    <source>
        <dbReference type="ARBA" id="ARBA00023002"/>
    </source>
</evidence>
<dbReference type="PANTHER" id="PTHR43244">
    <property type="match status" value="1"/>
</dbReference>
<dbReference type="EC" id="1.-.-.-" evidence="3"/>
<protein>
    <submittedName>
        <fullName evidence="3">LLM class F420-dependent oxidoreductase</fullName>
        <ecNumber evidence="3">1.-.-.-</ecNumber>
    </submittedName>
</protein>
<accession>A0ABW2E640</accession>
<comment type="caution">
    <text evidence="3">The sequence shown here is derived from an EMBL/GenBank/DDBJ whole genome shotgun (WGS) entry which is preliminary data.</text>
</comment>
<name>A0ABW2E640_9ACTN</name>
<dbReference type="EMBL" id="JBHSYM010000045">
    <property type="protein sequence ID" value="MFC7014212.1"/>
    <property type="molecule type" value="Genomic_DNA"/>
</dbReference>
<keyword evidence="4" id="KW-1185">Reference proteome</keyword>
<dbReference type="PANTHER" id="PTHR43244:SF1">
    <property type="entry name" value="5,10-METHYLENETETRAHYDROMETHANOPTERIN REDUCTASE"/>
    <property type="match status" value="1"/>
</dbReference>
<reference evidence="4" key="1">
    <citation type="journal article" date="2019" name="Int. J. Syst. Evol. Microbiol.">
        <title>The Global Catalogue of Microorganisms (GCM) 10K type strain sequencing project: providing services to taxonomists for standard genome sequencing and annotation.</title>
        <authorList>
            <consortium name="The Broad Institute Genomics Platform"/>
            <consortium name="The Broad Institute Genome Sequencing Center for Infectious Disease"/>
            <person name="Wu L."/>
            <person name="Ma J."/>
        </authorList>
    </citation>
    <scope>NUCLEOTIDE SEQUENCE [LARGE SCALE GENOMIC DNA]</scope>
    <source>
        <strain evidence="4">JCM 4855</strain>
    </source>
</reference>
<organism evidence="3 4">
    <name type="scientific">Streptomyces viridiviolaceus</name>
    <dbReference type="NCBI Taxonomy" id="68282"/>
    <lineage>
        <taxon>Bacteria</taxon>
        <taxon>Bacillati</taxon>
        <taxon>Actinomycetota</taxon>
        <taxon>Actinomycetes</taxon>
        <taxon>Kitasatosporales</taxon>
        <taxon>Streptomycetaceae</taxon>
        <taxon>Streptomyces</taxon>
    </lineage>
</organism>
<dbReference type="InterPro" id="IPR050564">
    <property type="entry name" value="F420-G6PD/mer"/>
</dbReference>
<dbReference type="Gene3D" id="3.20.20.30">
    <property type="entry name" value="Luciferase-like domain"/>
    <property type="match status" value="1"/>
</dbReference>
<sequence length="307" mass="32022">MTVGVALNATDAGNQIDASVHLAREAAAAGLRSAWFGQTFGADSPQLAAIVGREVPELHVGTSAIPVFGRHPLVVAGQALTAQAATHGRYHLGLALGTRLLTETGFGIPFERPIARLREFLTVVRELTETGTAGFHGELLTATTPVPARVPGADAGVPLLVAAMGPQALRASGELADGILPYLAGPRALAEHIVPAVTKAAEAAGRPAPRIVALVPGVVTDDVSTVREKAAEQLAFYEQFPSYARVIELSGARRAVDVAVIGDERTVAAEVGRYRDAGATEVVLTSTEIAGDTDRRRSWRLLGELAK</sequence>
<dbReference type="Proteomes" id="UP001596409">
    <property type="component" value="Unassembled WGS sequence"/>
</dbReference>
<dbReference type="InterPro" id="IPR019910">
    <property type="entry name" value="Lucif-like_OxRdtase_MSMEG_4879"/>
</dbReference>
<evidence type="ECO:0000259" key="2">
    <source>
        <dbReference type="Pfam" id="PF00296"/>
    </source>
</evidence>
<dbReference type="GO" id="GO:0016491">
    <property type="term" value="F:oxidoreductase activity"/>
    <property type="evidence" value="ECO:0007669"/>
    <property type="project" value="UniProtKB-KW"/>
</dbReference>
<evidence type="ECO:0000313" key="4">
    <source>
        <dbReference type="Proteomes" id="UP001596409"/>
    </source>
</evidence>
<dbReference type="CDD" id="cd01097">
    <property type="entry name" value="Tetrahydromethanopterin_reductase"/>
    <property type="match status" value="1"/>
</dbReference>
<dbReference type="Pfam" id="PF00296">
    <property type="entry name" value="Bac_luciferase"/>
    <property type="match status" value="1"/>
</dbReference>
<dbReference type="NCBIfam" id="TIGR03564">
    <property type="entry name" value="F420_MSMEG_4879"/>
    <property type="match status" value="1"/>
</dbReference>
<feature type="domain" description="Luciferase-like" evidence="2">
    <location>
        <begin position="11"/>
        <end position="264"/>
    </location>
</feature>
<evidence type="ECO:0000313" key="3">
    <source>
        <dbReference type="EMBL" id="MFC7014212.1"/>
    </source>
</evidence>
<dbReference type="SUPFAM" id="SSF51679">
    <property type="entry name" value="Bacterial luciferase-like"/>
    <property type="match status" value="1"/>
</dbReference>
<gene>
    <name evidence="3" type="ORF">ACFQMH_21305</name>
</gene>
<dbReference type="RefSeq" id="WP_189880426.1">
    <property type="nucleotide sequence ID" value="NZ_BMWA01000042.1"/>
</dbReference>
<dbReference type="InterPro" id="IPR011251">
    <property type="entry name" value="Luciferase-like_dom"/>
</dbReference>
<dbReference type="InterPro" id="IPR036661">
    <property type="entry name" value="Luciferase-like_sf"/>
</dbReference>